<proteinExistence type="inferred from homology"/>
<dbReference type="CDD" id="cd00293">
    <property type="entry name" value="USP-like"/>
    <property type="match status" value="2"/>
</dbReference>
<sequence length="278" mass="30172">MKNFLVPVDFSPNALRALKAAATLAKALGARLFVLHAFQPFFSEGTLGGESINAAADLEDAFKADLRKYVDDLQKEGIAAEAVWAVGGVAEVVKDRIAELKPEMVIVGRTGRGSFVDKLFGTSVTDIVKVSNVPVLVVPPQSDPVQFKEIVYATQLEYEERSTIGKVMELSRQLGGRLSFFKASALTQPNIQDDRQFIKEITGSLGLRDEDFEISEAGSVPGGIVAYAEEVKADLLVVASRSRGFLERLFIDPSVTSKLIVNTSVPLLIYHLENIGEA</sequence>
<dbReference type="PANTHER" id="PTHR46268">
    <property type="entry name" value="STRESS RESPONSE PROTEIN NHAX"/>
    <property type="match status" value="1"/>
</dbReference>
<comment type="caution">
    <text evidence="3">The sequence shown here is derived from an EMBL/GenBank/DDBJ whole genome shotgun (WGS) entry which is preliminary data.</text>
</comment>
<organism evidence="3 4">
    <name type="scientific">Ravibacter arvi</name>
    <dbReference type="NCBI Taxonomy" id="2051041"/>
    <lineage>
        <taxon>Bacteria</taxon>
        <taxon>Pseudomonadati</taxon>
        <taxon>Bacteroidota</taxon>
        <taxon>Cytophagia</taxon>
        <taxon>Cytophagales</taxon>
        <taxon>Spirosomataceae</taxon>
        <taxon>Ravibacter</taxon>
    </lineage>
</organism>
<protein>
    <recommendedName>
        <fullName evidence="2">UspA domain-containing protein</fullName>
    </recommendedName>
</protein>
<feature type="domain" description="UspA" evidence="2">
    <location>
        <begin position="1"/>
        <end position="139"/>
    </location>
</feature>
<comment type="similarity">
    <text evidence="1">Belongs to the universal stress protein A family.</text>
</comment>
<dbReference type="EMBL" id="BAABEY010000005">
    <property type="protein sequence ID" value="GAA4433505.1"/>
    <property type="molecule type" value="Genomic_DNA"/>
</dbReference>
<dbReference type="PANTHER" id="PTHR46268:SF6">
    <property type="entry name" value="UNIVERSAL STRESS PROTEIN UP12"/>
    <property type="match status" value="1"/>
</dbReference>
<dbReference type="SUPFAM" id="SSF52402">
    <property type="entry name" value="Adenine nucleotide alpha hydrolases-like"/>
    <property type="match status" value="2"/>
</dbReference>
<evidence type="ECO:0000256" key="1">
    <source>
        <dbReference type="ARBA" id="ARBA00008791"/>
    </source>
</evidence>
<reference evidence="4" key="1">
    <citation type="journal article" date="2019" name="Int. J. Syst. Evol. Microbiol.">
        <title>The Global Catalogue of Microorganisms (GCM) 10K type strain sequencing project: providing services to taxonomists for standard genome sequencing and annotation.</title>
        <authorList>
            <consortium name="The Broad Institute Genomics Platform"/>
            <consortium name="The Broad Institute Genome Sequencing Center for Infectious Disease"/>
            <person name="Wu L."/>
            <person name="Ma J."/>
        </authorList>
    </citation>
    <scope>NUCLEOTIDE SEQUENCE [LARGE SCALE GENOMIC DNA]</scope>
    <source>
        <strain evidence="4">JCM 31920</strain>
    </source>
</reference>
<dbReference type="InterPro" id="IPR014729">
    <property type="entry name" value="Rossmann-like_a/b/a_fold"/>
</dbReference>
<name>A0ABP8LQV5_9BACT</name>
<dbReference type="RefSeq" id="WP_345026681.1">
    <property type="nucleotide sequence ID" value="NZ_BAABEY010000005.1"/>
</dbReference>
<dbReference type="Proteomes" id="UP001501508">
    <property type="component" value="Unassembled WGS sequence"/>
</dbReference>
<dbReference type="PRINTS" id="PR01438">
    <property type="entry name" value="UNVRSLSTRESS"/>
</dbReference>
<dbReference type="Pfam" id="PF00582">
    <property type="entry name" value="Usp"/>
    <property type="match status" value="2"/>
</dbReference>
<dbReference type="Gene3D" id="3.40.50.620">
    <property type="entry name" value="HUPs"/>
    <property type="match status" value="2"/>
</dbReference>
<dbReference type="InterPro" id="IPR006015">
    <property type="entry name" value="Universal_stress_UspA"/>
</dbReference>
<gene>
    <name evidence="3" type="ORF">GCM10023091_07210</name>
</gene>
<dbReference type="InterPro" id="IPR006016">
    <property type="entry name" value="UspA"/>
</dbReference>
<evidence type="ECO:0000259" key="2">
    <source>
        <dbReference type="Pfam" id="PF00582"/>
    </source>
</evidence>
<evidence type="ECO:0000313" key="4">
    <source>
        <dbReference type="Proteomes" id="UP001501508"/>
    </source>
</evidence>
<evidence type="ECO:0000313" key="3">
    <source>
        <dbReference type="EMBL" id="GAA4433505.1"/>
    </source>
</evidence>
<accession>A0ABP8LQV5</accession>
<keyword evidence="4" id="KW-1185">Reference proteome</keyword>
<feature type="domain" description="UspA" evidence="2">
    <location>
        <begin position="214"/>
        <end position="271"/>
    </location>
</feature>